<dbReference type="PANTHER" id="PTHR12161">
    <property type="entry name" value="IST1 FAMILY MEMBER"/>
    <property type="match status" value="1"/>
</dbReference>
<evidence type="ECO:0000313" key="3">
    <source>
        <dbReference type="EMBL" id="ATZ51737.1"/>
    </source>
</evidence>
<dbReference type="FunFam" id="1.20.1260.60:FF:000002">
    <property type="entry name" value="Vacuolar protein sorting-associated protein IST1"/>
    <property type="match status" value="1"/>
</dbReference>
<dbReference type="GO" id="GO:0042030">
    <property type="term" value="F:ATPase inhibitor activity"/>
    <property type="evidence" value="ECO:0007669"/>
    <property type="project" value="EnsemblFungi"/>
</dbReference>
<accession>A0A384JMY1</accession>
<proteinExistence type="inferred from homology"/>
<protein>
    <submittedName>
        <fullName evidence="3">Bcist1</fullName>
    </submittedName>
</protein>
<feature type="compositionally biased region" description="Acidic residues" evidence="2">
    <location>
        <begin position="211"/>
        <end position="220"/>
    </location>
</feature>
<comment type="similarity">
    <text evidence="1">Belongs to the IST1 family.</text>
</comment>
<dbReference type="GO" id="GO:0099638">
    <property type="term" value="P:endosome to plasma membrane protein transport"/>
    <property type="evidence" value="ECO:0007669"/>
    <property type="project" value="EnsemblFungi"/>
</dbReference>
<keyword evidence="4" id="KW-1185">Reference proteome</keyword>
<dbReference type="Proteomes" id="UP000001798">
    <property type="component" value="Chromosome 7"/>
</dbReference>
<dbReference type="InterPro" id="IPR042277">
    <property type="entry name" value="IST1-like"/>
</dbReference>
<dbReference type="Pfam" id="PF03398">
    <property type="entry name" value="Ist1"/>
    <property type="match status" value="1"/>
</dbReference>
<dbReference type="VEuPathDB" id="FungiDB:Bcin07g03240"/>
<reference evidence="3 4" key="3">
    <citation type="journal article" date="2017" name="Mol. Plant Pathol.">
        <title>A gapless genome sequence of the fungus Botrytis cinerea.</title>
        <authorList>
            <person name="Van Kan J.A."/>
            <person name="Stassen J.H."/>
            <person name="Mosbach A."/>
            <person name="Van Der Lee T.A."/>
            <person name="Faino L."/>
            <person name="Farmer A.D."/>
            <person name="Papasotiriou D.G."/>
            <person name="Zhou S."/>
            <person name="Seidl M.F."/>
            <person name="Cottam E."/>
            <person name="Edel D."/>
            <person name="Hahn M."/>
            <person name="Schwartz D.C."/>
            <person name="Dietrich R.A."/>
            <person name="Widdison S."/>
            <person name="Scalliet G."/>
        </authorList>
    </citation>
    <scope>NUCLEOTIDE SEQUENCE [LARGE SCALE GENOMIC DNA]</scope>
    <source>
        <strain evidence="3 4">B05.10</strain>
    </source>
</reference>
<feature type="compositionally biased region" description="Basic and acidic residues" evidence="2">
    <location>
        <begin position="272"/>
        <end position="286"/>
    </location>
</feature>
<dbReference type="AlphaFoldDB" id="A0A384JMY1"/>
<evidence type="ECO:0000256" key="1">
    <source>
        <dbReference type="ARBA" id="ARBA00005536"/>
    </source>
</evidence>
<evidence type="ECO:0000256" key="2">
    <source>
        <dbReference type="SAM" id="MobiDB-lite"/>
    </source>
</evidence>
<dbReference type="KEGG" id="bfu:BCIN_07g03240"/>
<dbReference type="GeneID" id="5439222"/>
<sequence>MTDNVTTCLLSEHQDNKQSIFITMAPSSTVISKLKVQLKLSIARLRMVQQKDEAVSKQQRRAMAQLLETGKIESAKIRVENIIRSDITTELHEILELYCELLLARTGLMESSVCDAGLEEAVKSLIYAAPRTEIKELQQVRALLCEKYGKEFALQAMENSDEKVSEKVLKKLSVTPPAQELVNGYLEEIARTYGVDWPKRPREDLGQAPEFVDDDDDDENPSGGQAQKNLEAPLVANGKADEEREELSKATPPKNFGPSSPLRVNPPSPRTDNLHPRVRGALDLKPTKKMQAAAAPKAGIQSKGPVGGTIPDVDELAARFAALKK</sequence>
<name>A0A384JMY1_BOTFB</name>
<dbReference type="EMBL" id="CP009811">
    <property type="protein sequence ID" value="ATZ51737.1"/>
    <property type="molecule type" value="Genomic_DNA"/>
</dbReference>
<feature type="compositionally biased region" description="Basic and acidic residues" evidence="2">
    <location>
        <begin position="239"/>
        <end position="248"/>
    </location>
</feature>
<gene>
    <name evidence="3" type="primary">Bcist1</name>
    <name evidence="3" type="ORF">BCIN_07g03240</name>
</gene>
<reference evidence="3 4" key="2">
    <citation type="journal article" date="2012" name="Eukaryot. Cell">
        <title>Genome update of Botrytis cinerea strains B05.10 and T4.</title>
        <authorList>
            <person name="Staats M."/>
            <person name="van Kan J.A."/>
        </authorList>
    </citation>
    <scope>NUCLEOTIDE SEQUENCE [LARGE SCALE GENOMIC DNA]</scope>
    <source>
        <strain evidence="3 4">B05.10</strain>
    </source>
</reference>
<dbReference type="PANTHER" id="PTHR12161:SF5">
    <property type="entry name" value="IST1 HOMOLOG"/>
    <property type="match status" value="1"/>
</dbReference>
<feature type="region of interest" description="Disordered" evidence="2">
    <location>
        <begin position="198"/>
        <end position="309"/>
    </location>
</feature>
<dbReference type="InterPro" id="IPR005061">
    <property type="entry name" value="Ist1"/>
</dbReference>
<organism evidence="3 4">
    <name type="scientific">Botryotinia fuckeliana (strain B05.10)</name>
    <name type="common">Noble rot fungus</name>
    <name type="synonym">Botrytis cinerea</name>
    <dbReference type="NCBI Taxonomy" id="332648"/>
    <lineage>
        <taxon>Eukaryota</taxon>
        <taxon>Fungi</taxon>
        <taxon>Dikarya</taxon>
        <taxon>Ascomycota</taxon>
        <taxon>Pezizomycotina</taxon>
        <taxon>Leotiomycetes</taxon>
        <taxon>Helotiales</taxon>
        <taxon>Sclerotiniaceae</taxon>
        <taxon>Botrytis</taxon>
    </lineage>
</organism>
<evidence type="ECO:0000313" key="4">
    <source>
        <dbReference type="Proteomes" id="UP000001798"/>
    </source>
</evidence>
<dbReference type="OrthoDB" id="29853at2759"/>
<reference evidence="3 4" key="1">
    <citation type="journal article" date="2011" name="PLoS Genet.">
        <title>Genomic analysis of the necrotrophic fungal pathogens Sclerotinia sclerotiorum and Botrytis cinerea.</title>
        <authorList>
            <person name="Amselem J."/>
            <person name="Cuomo C.A."/>
            <person name="van Kan J.A."/>
            <person name="Viaud M."/>
            <person name="Benito E.P."/>
            <person name="Couloux A."/>
            <person name="Coutinho P.M."/>
            <person name="de Vries R.P."/>
            <person name="Dyer P.S."/>
            <person name="Fillinger S."/>
            <person name="Fournier E."/>
            <person name="Gout L."/>
            <person name="Hahn M."/>
            <person name="Kohn L."/>
            <person name="Lapalu N."/>
            <person name="Plummer K.M."/>
            <person name="Pradier J.M."/>
            <person name="Quevillon E."/>
            <person name="Sharon A."/>
            <person name="Simon A."/>
            <person name="ten Have A."/>
            <person name="Tudzynski B."/>
            <person name="Tudzynski P."/>
            <person name="Wincker P."/>
            <person name="Andrew M."/>
            <person name="Anthouard V."/>
            <person name="Beever R.E."/>
            <person name="Beffa R."/>
            <person name="Benoit I."/>
            <person name="Bouzid O."/>
            <person name="Brault B."/>
            <person name="Chen Z."/>
            <person name="Choquer M."/>
            <person name="Collemare J."/>
            <person name="Cotton P."/>
            <person name="Danchin E.G."/>
            <person name="Da Silva C."/>
            <person name="Gautier A."/>
            <person name="Giraud C."/>
            <person name="Giraud T."/>
            <person name="Gonzalez C."/>
            <person name="Grossetete S."/>
            <person name="Guldener U."/>
            <person name="Henrissat B."/>
            <person name="Howlett B.J."/>
            <person name="Kodira C."/>
            <person name="Kretschmer M."/>
            <person name="Lappartient A."/>
            <person name="Leroch M."/>
            <person name="Levis C."/>
            <person name="Mauceli E."/>
            <person name="Neuveglise C."/>
            <person name="Oeser B."/>
            <person name="Pearson M."/>
            <person name="Poulain J."/>
            <person name="Poussereau N."/>
            <person name="Quesneville H."/>
            <person name="Rascle C."/>
            <person name="Schumacher J."/>
            <person name="Segurens B."/>
            <person name="Sexton A."/>
            <person name="Silva E."/>
            <person name="Sirven C."/>
            <person name="Soanes D.M."/>
            <person name="Talbot N.J."/>
            <person name="Templeton M."/>
            <person name="Yandava C."/>
            <person name="Yarden O."/>
            <person name="Zeng Q."/>
            <person name="Rollins J.A."/>
            <person name="Lebrun M.H."/>
            <person name="Dickman M."/>
        </authorList>
    </citation>
    <scope>NUCLEOTIDE SEQUENCE [LARGE SCALE GENOMIC DNA]</scope>
    <source>
        <strain evidence="3 4">B05.10</strain>
    </source>
</reference>
<dbReference type="Gene3D" id="1.20.1260.60">
    <property type="entry name" value="Vacuolar protein sorting-associated protein Ist1"/>
    <property type="match status" value="1"/>
</dbReference>
<dbReference type="RefSeq" id="XP_001558592.2">
    <property type="nucleotide sequence ID" value="XM_001558542.2"/>
</dbReference>
<dbReference type="GO" id="GO:0032511">
    <property type="term" value="P:late endosome to vacuole transport via multivesicular body sorting pathway"/>
    <property type="evidence" value="ECO:0007669"/>
    <property type="project" value="EnsemblFungi"/>
</dbReference>
<dbReference type="GO" id="GO:0005768">
    <property type="term" value="C:endosome"/>
    <property type="evidence" value="ECO:0007669"/>
    <property type="project" value="EnsemblFungi"/>
</dbReference>